<evidence type="ECO:0000256" key="8">
    <source>
        <dbReference type="ARBA" id="ARBA00023170"/>
    </source>
</evidence>
<dbReference type="PROSITE" id="PS52016">
    <property type="entry name" value="TONB_DEPENDENT_REC_3"/>
    <property type="match status" value="1"/>
</dbReference>
<keyword evidence="2 10" id="KW-0813">Transport</keyword>
<keyword evidence="8 14" id="KW-0675">Receptor</keyword>
<keyword evidence="3 10" id="KW-1134">Transmembrane beta strand</keyword>
<keyword evidence="5" id="KW-0732">Signal</keyword>
<keyword evidence="7 10" id="KW-0472">Membrane</keyword>
<dbReference type="InterPro" id="IPR039426">
    <property type="entry name" value="TonB-dep_rcpt-like"/>
</dbReference>
<dbReference type="Gene3D" id="2.40.170.20">
    <property type="entry name" value="TonB-dependent receptor, beta-barrel domain"/>
    <property type="match status" value="1"/>
</dbReference>
<accession>A0AAE3MGN9</accession>
<keyword evidence="15" id="KW-1185">Reference proteome</keyword>
<dbReference type="GO" id="GO:0044718">
    <property type="term" value="P:siderophore transmembrane transport"/>
    <property type="evidence" value="ECO:0007669"/>
    <property type="project" value="TreeGrafter"/>
</dbReference>
<dbReference type="Pfam" id="PF07715">
    <property type="entry name" value="Plug"/>
    <property type="match status" value="1"/>
</dbReference>
<comment type="similarity">
    <text evidence="10 11">Belongs to the TonB-dependent receptor family.</text>
</comment>
<evidence type="ECO:0000256" key="4">
    <source>
        <dbReference type="ARBA" id="ARBA00022692"/>
    </source>
</evidence>
<evidence type="ECO:0000256" key="2">
    <source>
        <dbReference type="ARBA" id="ARBA00022448"/>
    </source>
</evidence>
<keyword evidence="9 10" id="KW-0998">Cell outer membrane</keyword>
<dbReference type="RefSeq" id="WP_301201445.1">
    <property type="nucleotide sequence ID" value="NZ_JAPDPI010000041.1"/>
</dbReference>
<sequence length="645" mass="73537">MKKIVLRFLLVTVTLPIFSVRGQNMLKDTMRVEEVVVTGNSINRFQVGAKVEKISEQHLEVVQDGNLEQLLLRFTPIAVKGMAGSLSTIRLRGTSPDHTSINFGGININSMTLGHSNASNVPMYLFDEIGLQYGSSSVVNGSGSIGGAIYLGMNHAWHDGMKGELRVASGSFGEQLYGTKLFYGNGKWEGITRAYYYNKKNDFSFFNPTYDFDKAKEYGEDRQRNARIENKGVIQEYNYRFSNEEIVSLKAWVEQDWHEIQQNMQTNVFQPDFRETLEDAHVRVWADYFNKKHGFNYSLGGGYVYDNSIHNHSTDKISTQRIVAKAEGNYSFSQRSSFKLGVNVKSIFPEVYAYGDGLDKEEWADYYFSYYHSFGNKLIATLNIRQAYVTNFDVPVTPALGLSYNAFSGSSFVLNFNGNVSKSYRVPTFNDRYWIPGGNPDLAPEEGMNYEVGSKFTFFRDGLSGVVKVNAFYLDVDNWLLWRNGGSYWEAQNVQRVKSKGVEVSSDWKINQGDYIINPGVNYSYNPVVRAEVNSENTENEAIGRQLEYVPLHRGVVYINGTYKSYKCGLDASYTFEQYVSQLDKTIPELFLFNAYVNYCYMLNSKNSFTLSGSLNNIFNKDYQSTQGYPMPRLNWRLSVSYNFK</sequence>
<evidence type="ECO:0000256" key="11">
    <source>
        <dbReference type="RuleBase" id="RU003357"/>
    </source>
</evidence>
<comment type="caution">
    <text evidence="14">The sequence shown here is derived from an EMBL/GenBank/DDBJ whole genome shotgun (WGS) entry which is preliminary data.</text>
</comment>
<evidence type="ECO:0000256" key="1">
    <source>
        <dbReference type="ARBA" id="ARBA00004571"/>
    </source>
</evidence>
<dbReference type="Pfam" id="PF00593">
    <property type="entry name" value="TonB_dep_Rec_b-barrel"/>
    <property type="match status" value="1"/>
</dbReference>
<evidence type="ECO:0000256" key="7">
    <source>
        <dbReference type="ARBA" id="ARBA00023136"/>
    </source>
</evidence>
<evidence type="ECO:0000259" key="13">
    <source>
        <dbReference type="Pfam" id="PF07715"/>
    </source>
</evidence>
<dbReference type="EMBL" id="JAPDPI010000041">
    <property type="protein sequence ID" value="MCW3807239.1"/>
    <property type="molecule type" value="Genomic_DNA"/>
</dbReference>
<evidence type="ECO:0000256" key="10">
    <source>
        <dbReference type="PROSITE-ProRule" id="PRU01360"/>
    </source>
</evidence>
<dbReference type="Gene3D" id="2.170.130.10">
    <property type="entry name" value="TonB-dependent receptor, plug domain"/>
    <property type="match status" value="1"/>
</dbReference>
<comment type="subcellular location">
    <subcellularLocation>
        <location evidence="1 10">Cell outer membrane</location>
        <topology evidence="1 10">Multi-pass membrane protein</topology>
    </subcellularLocation>
</comment>
<dbReference type="PANTHER" id="PTHR30069:SF29">
    <property type="entry name" value="HEMOGLOBIN AND HEMOGLOBIN-HAPTOGLOBIN-BINDING PROTEIN 1-RELATED"/>
    <property type="match status" value="1"/>
</dbReference>
<keyword evidence="6 11" id="KW-0798">TonB box</keyword>
<dbReference type="InterPro" id="IPR036942">
    <property type="entry name" value="Beta-barrel_TonB_sf"/>
</dbReference>
<keyword evidence="4 10" id="KW-0812">Transmembrane</keyword>
<proteinExistence type="inferred from homology"/>
<dbReference type="GO" id="GO:0015344">
    <property type="term" value="F:siderophore uptake transmembrane transporter activity"/>
    <property type="evidence" value="ECO:0007669"/>
    <property type="project" value="TreeGrafter"/>
</dbReference>
<name>A0AAE3MGN9_9BACT</name>
<feature type="domain" description="TonB-dependent receptor-like beta-barrel" evidence="12">
    <location>
        <begin position="187"/>
        <end position="618"/>
    </location>
</feature>
<gene>
    <name evidence="14" type="ORF">OM074_16500</name>
</gene>
<feature type="domain" description="TonB-dependent receptor plug" evidence="13">
    <location>
        <begin position="47"/>
        <end position="148"/>
    </location>
</feature>
<dbReference type="InterPro" id="IPR000531">
    <property type="entry name" value="Beta-barrel_TonB"/>
</dbReference>
<dbReference type="GO" id="GO:0009279">
    <property type="term" value="C:cell outer membrane"/>
    <property type="evidence" value="ECO:0007669"/>
    <property type="project" value="UniProtKB-SubCell"/>
</dbReference>
<protein>
    <submittedName>
        <fullName evidence="14">TonB-dependent receptor</fullName>
    </submittedName>
</protein>
<evidence type="ECO:0000256" key="5">
    <source>
        <dbReference type="ARBA" id="ARBA00022729"/>
    </source>
</evidence>
<evidence type="ECO:0000256" key="6">
    <source>
        <dbReference type="ARBA" id="ARBA00023077"/>
    </source>
</evidence>
<evidence type="ECO:0000259" key="12">
    <source>
        <dbReference type="Pfam" id="PF00593"/>
    </source>
</evidence>
<reference evidence="14" key="1">
    <citation type="submission" date="2022-10" db="EMBL/GenBank/DDBJ databases">
        <authorList>
            <person name="Yu W.X."/>
        </authorList>
    </citation>
    <scope>NUCLEOTIDE SEQUENCE</scope>
    <source>
        <strain evidence="14">D04</strain>
    </source>
</reference>
<organism evidence="14 15">
    <name type="scientific">Plebeiibacterium marinum</name>
    <dbReference type="NCBI Taxonomy" id="2992111"/>
    <lineage>
        <taxon>Bacteria</taxon>
        <taxon>Pseudomonadati</taxon>
        <taxon>Bacteroidota</taxon>
        <taxon>Bacteroidia</taxon>
        <taxon>Marinilabiliales</taxon>
        <taxon>Marinilabiliaceae</taxon>
        <taxon>Plebeiibacterium</taxon>
    </lineage>
</organism>
<evidence type="ECO:0000256" key="3">
    <source>
        <dbReference type="ARBA" id="ARBA00022452"/>
    </source>
</evidence>
<dbReference type="SUPFAM" id="SSF56935">
    <property type="entry name" value="Porins"/>
    <property type="match status" value="1"/>
</dbReference>
<dbReference type="Proteomes" id="UP001207408">
    <property type="component" value="Unassembled WGS sequence"/>
</dbReference>
<dbReference type="AlphaFoldDB" id="A0AAE3MGN9"/>
<evidence type="ECO:0000313" key="14">
    <source>
        <dbReference type="EMBL" id="MCW3807239.1"/>
    </source>
</evidence>
<evidence type="ECO:0000256" key="9">
    <source>
        <dbReference type="ARBA" id="ARBA00023237"/>
    </source>
</evidence>
<dbReference type="PANTHER" id="PTHR30069">
    <property type="entry name" value="TONB-DEPENDENT OUTER MEMBRANE RECEPTOR"/>
    <property type="match status" value="1"/>
</dbReference>
<dbReference type="InterPro" id="IPR012910">
    <property type="entry name" value="Plug_dom"/>
</dbReference>
<evidence type="ECO:0000313" key="15">
    <source>
        <dbReference type="Proteomes" id="UP001207408"/>
    </source>
</evidence>
<dbReference type="InterPro" id="IPR037066">
    <property type="entry name" value="Plug_dom_sf"/>
</dbReference>